<dbReference type="GO" id="GO:0022857">
    <property type="term" value="F:transmembrane transporter activity"/>
    <property type="evidence" value="ECO:0007669"/>
    <property type="project" value="InterPro"/>
</dbReference>
<name>A0A9W7ZTA5_9FUNG</name>
<keyword evidence="4 6" id="KW-1133">Transmembrane helix</keyword>
<evidence type="ECO:0000313" key="8">
    <source>
        <dbReference type="EMBL" id="KAJ1915660.1"/>
    </source>
</evidence>
<accession>A0A9W7ZTA5</accession>
<evidence type="ECO:0000256" key="3">
    <source>
        <dbReference type="ARBA" id="ARBA00022692"/>
    </source>
</evidence>
<evidence type="ECO:0000259" key="7">
    <source>
        <dbReference type="PROSITE" id="PS50850"/>
    </source>
</evidence>
<protein>
    <recommendedName>
        <fullName evidence="7">Major facilitator superfamily (MFS) profile domain-containing protein</fullName>
    </recommendedName>
</protein>
<feature type="transmembrane region" description="Helical" evidence="6">
    <location>
        <begin position="216"/>
        <end position="237"/>
    </location>
</feature>
<evidence type="ECO:0000256" key="1">
    <source>
        <dbReference type="ARBA" id="ARBA00004141"/>
    </source>
</evidence>
<feature type="transmembrane region" description="Helical" evidence="6">
    <location>
        <begin position="57"/>
        <end position="75"/>
    </location>
</feature>
<dbReference type="InterPro" id="IPR020846">
    <property type="entry name" value="MFS_dom"/>
</dbReference>
<dbReference type="PANTHER" id="PTHR43791">
    <property type="entry name" value="PERMEASE-RELATED"/>
    <property type="match status" value="1"/>
</dbReference>
<sequence length="498" mass="54768">MSSSNETINKQSVTMTLDQEKGVSSNSSSSSLALDWELDDEEKKHLKSYYRKSDLRITLFFCVGFMLDFMVRITISGAKIVGIVEKLNLNESDFNVALSLFYIGHMLFQIPSNIILKTTKPTLWMMFLLIGMGGVTMATAAVTGKTSLYICRIVLGIIEAGYPAGSLYFLYSWYPRSEVGKRIGYFYSFAAVSNVIEGPINAGLSKIKSNALQQWQWPFLIIGILPCVWGIIGLFMVRDYPQTASFLTLEERKVIHKVLSSQGNKTNQKGFSWKQARFALTNWSIWVCCIMGFAAQVLFNAGALFGPVLLKSMGFSTEMANGFNAIPNIFGFLSLVFSGWVVNMVGSTGITQAVCEAVAAIGFILCVATTQKAALIAGFCIFVIATAPGMALAPAWVSSNQAGTTKPVIASALISAVASFGGFTTSYIYRDQDAPRYILGHAVGIALCGVVIVTSLPLTWLLHRENRKRDSSNSDISHLNEQEIIDLCDRHPEFRYRI</sequence>
<comment type="caution">
    <text evidence="8">The sequence shown here is derived from an EMBL/GenBank/DDBJ whole genome shotgun (WGS) entry which is preliminary data.</text>
</comment>
<feature type="domain" description="Major facilitator superfamily (MFS) profile" evidence="7">
    <location>
        <begin position="57"/>
        <end position="467"/>
    </location>
</feature>
<evidence type="ECO:0000256" key="6">
    <source>
        <dbReference type="SAM" id="Phobius"/>
    </source>
</evidence>
<evidence type="ECO:0000256" key="5">
    <source>
        <dbReference type="ARBA" id="ARBA00023136"/>
    </source>
</evidence>
<keyword evidence="5 6" id="KW-0472">Membrane</keyword>
<feature type="transmembrane region" description="Helical" evidence="6">
    <location>
        <begin position="123"/>
        <end position="141"/>
    </location>
</feature>
<dbReference type="InterPro" id="IPR011701">
    <property type="entry name" value="MFS"/>
</dbReference>
<feature type="transmembrane region" description="Helical" evidence="6">
    <location>
        <begin position="95"/>
        <end position="116"/>
    </location>
</feature>
<dbReference type="GO" id="GO:0016020">
    <property type="term" value="C:membrane"/>
    <property type="evidence" value="ECO:0007669"/>
    <property type="project" value="UniProtKB-SubCell"/>
</dbReference>
<feature type="transmembrane region" description="Helical" evidence="6">
    <location>
        <begin position="353"/>
        <end position="370"/>
    </location>
</feature>
<dbReference type="InterPro" id="IPR036259">
    <property type="entry name" value="MFS_trans_sf"/>
</dbReference>
<evidence type="ECO:0000313" key="9">
    <source>
        <dbReference type="Proteomes" id="UP001150538"/>
    </source>
</evidence>
<dbReference type="Pfam" id="PF07690">
    <property type="entry name" value="MFS_1"/>
    <property type="match status" value="1"/>
</dbReference>
<evidence type="ECO:0000256" key="4">
    <source>
        <dbReference type="ARBA" id="ARBA00022989"/>
    </source>
</evidence>
<gene>
    <name evidence="8" type="ORF">H4219_004190</name>
</gene>
<proteinExistence type="predicted"/>
<keyword evidence="3 6" id="KW-0812">Transmembrane</keyword>
<dbReference type="OrthoDB" id="2985014at2759"/>
<comment type="subcellular location">
    <subcellularLocation>
        <location evidence="1">Membrane</location>
        <topology evidence="1">Multi-pass membrane protein</topology>
    </subcellularLocation>
</comment>
<evidence type="ECO:0000256" key="2">
    <source>
        <dbReference type="ARBA" id="ARBA00022448"/>
    </source>
</evidence>
<keyword evidence="9" id="KW-1185">Reference proteome</keyword>
<keyword evidence="2" id="KW-0813">Transport</keyword>
<feature type="transmembrane region" description="Helical" evidence="6">
    <location>
        <begin position="183"/>
        <end position="204"/>
    </location>
</feature>
<dbReference type="PANTHER" id="PTHR43791:SF36">
    <property type="entry name" value="TRANSPORTER, PUTATIVE (AFU_ORTHOLOGUE AFUA_6G08340)-RELATED"/>
    <property type="match status" value="1"/>
</dbReference>
<dbReference type="PROSITE" id="PS50850">
    <property type="entry name" value="MFS"/>
    <property type="match status" value="1"/>
</dbReference>
<reference evidence="8" key="1">
    <citation type="submission" date="2022-07" db="EMBL/GenBank/DDBJ databases">
        <title>Phylogenomic reconstructions and comparative analyses of Kickxellomycotina fungi.</title>
        <authorList>
            <person name="Reynolds N.K."/>
            <person name="Stajich J.E."/>
            <person name="Barry K."/>
            <person name="Grigoriev I.V."/>
            <person name="Crous P."/>
            <person name="Smith M.E."/>
        </authorList>
    </citation>
    <scope>NUCLEOTIDE SEQUENCE</scope>
    <source>
        <strain evidence="8">NBRC 100468</strain>
    </source>
</reference>
<feature type="transmembrane region" description="Helical" evidence="6">
    <location>
        <begin position="325"/>
        <end position="346"/>
    </location>
</feature>
<feature type="transmembrane region" description="Helical" evidence="6">
    <location>
        <begin position="283"/>
        <end position="305"/>
    </location>
</feature>
<feature type="transmembrane region" description="Helical" evidence="6">
    <location>
        <begin position="376"/>
        <end position="396"/>
    </location>
</feature>
<dbReference type="SUPFAM" id="SSF103473">
    <property type="entry name" value="MFS general substrate transporter"/>
    <property type="match status" value="1"/>
</dbReference>
<feature type="transmembrane region" description="Helical" evidence="6">
    <location>
        <begin position="147"/>
        <end position="171"/>
    </location>
</feature>
<organism evidence="8 9">
    <name type="scientific">Mycoemilia scoparia</name>
    <dbReference type="NCBI Taxonomy" id="417184"/>
    <lineage>
        <taxon>Eukaryota</taxon>
        <taxon>Fungi</taxon>
        <taxon>Fungi incertae sedis</taxon>
        <taxon>Zoopagomycota</taxon>
        <taxon>Kickxellomycotina</taxon>
        <taxon>Kickxellomycetes</taxon>
        <taxon>Kickxellales</taxon>
        <taxon>Kickxellaceae</taxon>
        <taxon>Mycoemilia</taxon>
    </lineage>
</organism>
<feature type="transmembrane region" description="Helical" evidence="6">
    <location>
        <begin position="441"/>
        <end position="462"/>
    </location>
</feature>
<dbReference type="AlphaFoldDB" id="A0A9W7ZTA5"/>
<dbReference type="EMBL" id="JANBPU010000136">
    <property type="protein sequence ID" value="KAJ1915660.1"/>
    <property type="molecule type" value="Genomic_DNA"/>
</dbReference>
<feature type="transmembrane region" description="Helical" evidence="6">
    <location>
        <begin position="408"/>
        <end position="429"/>
    </location>
</feature>
<dbReference type="Gene3D" id="1.20.1250.20">
    <property type="entry name" value="MFS general substrate transporter like domains"/>
    <property type="match status" value="2"/>
</dbReference>
<dbReference type="Proteomes" id="UP001150538">
    <property type="component" value="Unassembled WGS sequence"/>
</dbReference>